<evidence type="ECO:0000256" key="1">
    <source>
        <dbReference type="ARBA" id="ARBA00004141"/>
    </source>
</evidence>
<evidence type="ECO:0000256" key="3">
    <source>
        <dbReference type="ARBA" id="ARBA00022448"/>
    </source>
</evidence>
<feature type="transmembrane region" description="Helical" evidence="9">
    <location>
        <begin position="6"/>
        <end position="31"/>
    </location>
</feature>
<keyword evidence="4 9" id="KW-0812">Transmembrane</keyword>
<dbReference type="GO" id="GO:0008324">
    <property type="term" value="F:monoatomic cation transmembrane transporter activity"/>
    <property type="evidence" value="ECO:0007669"/>
    <property type="project" value="InterPro"/>
</dbReference>
<proteinExistence type="inferred from homology"/>
<feature type="transmembrane region" description="Helical" evidence="9">
    <location>
        <begin position="43"/>
        <end position="60"/>
    </location>
</feature>
<name>A0A0N4U9F4_DRAME</name>
<evidence type="ECO:0000313" key="13">
    <source>
        <dbReference type="Proteomes" id="UP000274756"/>
    </source>
</evidence>
<evidence type="ECO:0000313" key="11">
    <source>
        <dbReference type="EMBL" id="VDN57744.1"/>
    </source>
</evidence>
<dbReference type="PANTHER" id="PTHR16228">
    <property type="entry name" value="DIVALENT CATION TRANSPORTER SOLUTE CARRIER FAMILY 41"/>
    <property type="match status" value="1"/>
</dbReference>
<dbReference type="Pfam" id="PF01769">
    <property type="entry name" value="MgtE"/>
    <property type="match status" value="1"/>
</dbReference>
<evidence type="ECO:0000256" key="5">
    <source>
        <dbReference type="ARBA" id="ARBA00022842"/>
    </source>
</evidence>
<keyword evidence="6 9" id="KW-1133">Transmembrane helix</keyword>
<reference evidence="11 13" key="2">
    <citation type="submission" date="2018-11" db="EMBL/GenBank/DDBJ databases">
        <authorList>
            <consortium name="Pathogen Informatics"/>
        </authorList>
    </citation>
    <scope>NUCLEOTIDE SEQUENCE [LARGE SCALE GENOMIC DNA]</scope>
</reference>
<evidence type="ECO:0000256" key="2">
    <source>
        <dbReference type="ARBA" id="ARBA00009749"/>
    </source>
</evidence>
<dbReference type="Gene3D" id="1.10.357.20">
    <property type="entry name" value="SLC41 divalent cation transporters, integral membrane domain"/>
    <property type="match status" value="2"/>
</dbReference>
<evidence type="ECO:0000256" key="7">
    <source>
        <dbReference type="ARBA" id="ARBA00023065"/>
    </source>
</evidence>
<keyword evidence="5" id="KW-0460">Magnesium</keyword>
<dbReference type="OrthoDB" id="5791097at2759"/>
<comment type="subcellular location">
    <subcellularLocation>
        <location evidence="1">Membrane</location>
        <topology evidence="1">Multi-pass membrane protein</topology>
    </subcellularLocation>
</comment>
<dbReference type="GO" id="GO:0016020">
    <property type="term" value="C:membrane"/>
    <property type="evidence" value="ECO:0007669"/>
    <property type="project" value="UniProtKB-SubCell"/>
</dbReference>
<dbReference type="Proteomes" id="UP000274756">
    <property type="component" value="Unassembled WGS sequence"/>
</dbReference>
<feature type="transmembrane region" description="Helical" evidence="9">
    <location>
        <begin position="185"/>
        <end position="207"/>
    </location>
</feature>
<evidence type="ECO:0000256" key="6">
    <source>
        <dbReference type="ARBA" id="ARBA00022989"/>
    </source>
</evidence>
<organism evidence="12 14">
    <name type="scientific">Dracunculus medinensis</name>
    <name type="common">Guinea worm</name>
    <dbReference type="NCBI Taxonomy" id="318479"/>
    <lineage>
        <taxon>Eukaryota</taxon>
        <taxon>Metazoa</taxon>
        <taxon>Ecdysozoa</taxon>
        <taxon>Nematoda</taxon>
        <taxon>Chromadorea</taxon>
        <taxon>Rhabditida</taxon>
        <taxon>Spirurina</taxon>
        <taxon>Dracunculoidea</taxon>
        <taxon>Dracunculidae</taxon>
        <taxon>Dracunculus</taxon>
    </lineage>
</organism>
<protein>
    <submittedName>
        <fullName evidence="14">MgtE domain-containing protein</fullName>
    </submittedName>
</protein>
<dbReference type="InterPro" id="IPR036739">
    <property type="entry name" value="SLC41_membr_dom_sf"/>
</dbReference>
<dbReference type="Proteomes" id="UP000038040">
    <property type="component" value="Unplaced"/>
</dbReference>
<dbReference type="WBParaSite" id="DME_0000371201-mRNA-1">
    <property type="protein sequence ID" value="DME_0000371201-mRNA-1"/>
    <property type="gene ID" value="DME_0000371201"/>
</dbReference>
<evidence type="ECO:0000256" key="4">
    <source>
        <dbReference type="ARBA" id="ARBA00022692"/>
    </source>
</evidence>
<dbReference type="SUPFAM" id="SSF161093">
    <property type="entry name" value="MgtE membrane domain-like"/>
    <property type="match status" value="2"/>
</dbReference>
<accession>A0A0N4U9F4</accession>
<feature type="transmembrane region" description="Helical" evidence="9">
    <location>
        <begin position="227"/>
        <end position="250"/>
    </location>
</feature>
<evidence type="ECO:0000313" key="12">
    <source>
        <dbReference type="Proteomes" id="UP000038040"/>
    </source>
</evidence>
<dbReference type="InterPro" id="IPR006667">
    <property type="entry name" value="SLC41_membr_dom"/>
</dbReference>
<dbReference type="PANTHER" id="PTHR16228:SF21">
    <property type="entry name" value="SLC41A_MGTE INTEGRAL MEMBRANE DOMAIN-CONTAINING PROTEIN"/>
    <property type="match status" value="1"/>
</dbReference>
<keyword evidence="7" id="KW-0406">Ion transport</keyword>
<dbReference type="InterPro" id="IPR045349">
    <property type="entry name" value="SLC41A1-3"/>
</dbReference>
<keyword evidence="3" id="KW-0813">Transport</keyword>
<dbReference type="AlphaFoldDB" id="A0A0N4U9F4"/>
<gene>
    <name evidence="11" type="ORF">DME_LOCUS7717</name>
</gene>
<evidence type="ECO:0000313" key="14">
    <source>
        <dbReference type="WBParaSite" id="DME_0000371201-mRNA-1"/>
    </source>
</evidence>
<reference evidence="14" key="1">
    <citation type="submission" date="2017-02" db="UniProtKB">
        <authorList>
            <consortium name="WormBaseParasite"/>
        </authorList>
    </citation>
    <scope>IDENTIFICATION</scope>
</reference>
<evidence type="ECO:0000259" key="10">
    <source>
        <dbReference type="Pfam" id="PF01769"/>
    </source>
</evidence>
<dbReference type="EMBL" id="UYYG01001162">
    <property type="protein sequence ID" value="VDN57744.1"/>
    <property type="molecule type" value="Genomic_DNA"/>
</dbReference>
<keyword evidence="8 9" id="KW-0472">Membrane</keyword>
<feature type="transmembrane region" description="Helical" evidence="9">
    <location>
        <begin position="160"/>
        <end position="179"/>
    </location>
</feature>
<comment type="similarity">
    <text evidence="2">Belongs to the SLC41A transporter family.</text>
</comment>
<evidence type="ECO:0000256" key="8">
    <source>
        <dbReference type="ARBA" id="ARBA00023136"/>
    </source>
</evidence>
<keyword evidence="13" id="KW-1185">Reference proteome</keyword>
<evidence type="ECO:0000256" key="9">
    <source>
        <dbReference type="SAM" id="Phobius"/>
    </source>
</evidence>
<feature type="transmembrane region" description="Helical" evidence="9">
    <location>
        <begin position="72"/>
        <end position="89"/>
    </location>
</feature>
<sequence>MDTILLLLLSVTFTASFASFIISFIMVITVILTYKFGINPDNISVMIASSLGDLITFVVMNENTLDVLKFGWFALFAAMLISNCAGIVFHRSIQSFPDITSLQLVVNGAAGNLVGVQISRLSTELHRNAKTGELPCSILEYLIFTRALLGEGKEAQASRILLIIGLCGHSLFISLILVYTSSSMLFLSFIVSYLVAIFLQITLLLYFGQFTVHLLWKFKFDPDNYSIPLLTSFGDLLGTVFLAVAFKIAIQFHGP</sequence>
<feature type="domain" description="SLC41A/MgtE integral membrane" evidence="10">
    <location>
        <begin position="105"/>
        <end position="244"/>
    </location>
</feature>